<evidence type="ECO:0000256" key="6">
    <source>
        <dbReference type="SAM" id="Phobius"/>
    </source>
</evidence>
<gene>
    <name evidence="7" type="ORF">RB653_009925</name>
</gene>
<keyword evidence="3 5" id="KW-0808">Transferase</keyword>
<dbReference type="PANTHER" id="PTHR10414:SF30">
    <property type="entry name" value="CDP-ALCOHOL PHOSPHATIDYLTRANSFERASE"/>
    <property type="match status" value="1"/>
</dbReference>
<dbReference type="InterPro" id="IPR014472">
    <property type="entry name" value="CHOPT"/>
</dbReference>
<name>A0AAN7YTB8_9MYCE</name>
<evidence type="ECO:0000256" key="5">
    <source>
        <dbReference type="RuleBase" id="RU003750"/>
    </source>
</evidence>
<comment type="subcellular location">
    <subcellularLocation>
        <location evidence="1">Membrane</location>
    </subcellularLocation>
</comment>
<protein>
    <recommendedName>
        <fullName evidence="9">Ethanolaminephosphotransferase</fullName>
    </recommendedName>
</protein>
<evidence type="ECO:0000313" key="7">
    <source>
        <dbReference type="EMBL" id="KAK5574672.1"/>
    </source>
</evidence>
<dbReference type="InterPro" id="IPR048254">
    <property type="entry name" value="CDP_ALCOHOL_P_TRANSF_CS"/>
</dbReference>
<dbReference type="PROSITE" id="PS00379">
    <property type="entry name" value="CDP_ALCOHOL_P_TRANSF"/>
    <property type="match status" value="1"/>
</dbReference>
<accession>A0AAN7YTB8</accession>
<proteinExistence type="inferred from homology"/>
<evidence type="ECO:0000256" key="3">
    <source>
        <dbReference type="ARBA" id="ARBA00022679"/>
    </source>
</evidence>
<feature type="transmembrane region" description="Helical" evidence="6">
    <location>
        <begin position="281"/>
        <end position="301"/>
    </location>
</feature>
<keyword evidence="4 6" id="KW-0472">Membrane</keyword>
<feature type="transmembrane region" description="Helical" evidence="6">
    <location>
        <begin position="343"/>
        <end position="367"/>
    </location>
</feature>
<dbReference type="GO" id="GO:0008654">
    <property type="term" value="P:phospholipid biosynthetic process"/>
    <property type="evidence" value="ECO:0007669"/>
    <property type="project" value="InterPro"/>
</dbReference>
<dbReference type="Gene3D" id="1.20.120.1760">
    <property type="match status" value="1"/>
</dbReference>
<feature type="transmembrane region" description="Helical" evidence="6">
    <location>
        <begin position="249"/>
        <end position="269"/>
    </location>
</feature>
<organism evidence="7 8">
    <name type="scientific">Dictyostelium firmibasis</name>
    <dbReference type="NCBI Taxonomy" id="79012"/>
    <lineage>
        <taxon>Eukaryota</taxon>
        <taxon>Amoebozoa</taxon>
        <taxon>Evosea</taxon>
        <taxon>Eumycetozoa</taxon>
        <taxon>Dictyostelia</taxon>
        <taxon>Dictyosteliales</taxon>
        <taxon>Dictyosteliaceae</taxon>
        <taxon>Dictyostelium</taxon>
    </lineage>
</organism>
<dbReference type="Pfam" id="PF01066">
    <property type="entry name" value="CDP-OH_P_transf"/>
    <property type="match status" value="1"/>
</dbReference>
<feature type="transmembrane region" description="Helical" evidence="6">
    <location>
        <begin position="146"/>
        <end position="166"/>
    </location>
</feature>
<dbReference type="InterPro" id="IPR043130">
    <property type="entry name" value="CDP-OH_PTrfase_TM_dom"/>
</dbReference>
<evidence type="ECO:0000256" key="1">
    <source>
        <dbReference type="ARBA" id="ARBA00004370"/>
    </source>
</evidence>
<reference evidence="7 8" key="1">
    <citation type="submission" date="2023-11" db="EMBL/GenBank/DDBJ databases">
        <title>Dfirmibasis_genome.</title>
        <authorList>
            <person name="Edelbroek B."/>
            <person name="Kjellin J."/>
            <person name="Jerlstrom-Hultqvist J."/>
            <person name="Soderbom F."/>
        </authorList>
    </citation>
    <scope>NUCLEOTIDE SEQUENCE [LARGE SCALE GENOMIC DNA]</scope>
    <source>
        <strain evidence="7 8">TNS-C-14</strain>
    </source>
</reference>
<dbReference type="GO" id="GO:0016020">
    <property type="term" value="C:membrane"/>
    <property type="evidence" value="ECO:0007669"/>
    <property type="project" value="UniProtKB-SubCell"/>
</dbReference>
<comment type="caution">
    <text evidence="7">The sequence shown here is derived from an EMBL/GenBank/DDBJ whole genome shotgun (WGS) entry which is preliminary data.</text>
</comment>
<evidence type="ECO:0000313" key="8">
    <source>
        <dbReference type="Proteomes" id="UP001344447"/>
    </source>
</evidence>
<dbReference type="EMBL" id="JAVFKY010000006">
    <property type="protein sequence ID" value="KAK5574672.1"/>
    <property type="molecule type" value="Genomic_DNA"/>
</dbReference>
<keyword evidence="8" id="KW-1185">Reference proteome</keyword>
<keyword evidence="6" id="KW-0812">Transmembrane</keyword>
<dbReference type="FunFam" id="1.20.120.1760:FF:000015">
    <property type="entry name" value="CDP-alcohol phosphatidyltransferase family protein"/>
    <property type="match status" value="1"/>
</dbReference>
<dbReference type="InterPro" id="IPR000462">
    <property type="entry name" value="CDP-OH_P_trans"/>
</dbReference>
<dbReference type="PANTHER" id="PTHR10414">
    <property type="entry name" value="ETHANOLAMINEPHOSPHOTRANSFERASE"/>
    <property type="match status" value="1"/>
</dbReference>
<comment type="similarity">
    <text evidence="2 5">Belongs to the CDP-alcohol phosphatidyltransferase class-I family.</text>
</comment>
<feature type="transmembrane region" description="Helical" evidence="6">
    <location>
        <begin position="221"/>
        <end position="242"/>
    </location>
</feature>
<evidence type="ECO:0008006" key="9">
    <source>
        <dbReference type="Google" id="ProtNLM"/>
    </source>
</evidence>
<dbReference type="Proteomes" id="UP001344447">
    <property type="component" value="Unassembled WGS sequence"/>
</dbReference>
<sequence>MNTTKKDFKSVYVSPRARDNILKYKYTGCDSSFISVHIMNHFWNWFVNLFPKSFAPNLITLFGFISIIVSYFVTLYYMDRMSGVAPRWLYLFNALCIFIYQTMDACDGKQARRVQASSGLGELFDHGCDAMITYLVMQTFQSSLQVGVNQISLFTTLWIMYVFFMAQLEQYSTGVMNLGHFGPTESQFSMMTGHILTFIYGEQFWFNTIKISNFEIQYNHFVLLVVVLGGVGTILLNILSILKNGNESILANIINLVPISILLGVSIYWGKYSTVNIFETAPHYFMGVFGILFALVTGKLILARICMDKLSPIQLIMLPLIAFILNIYKFNGELFDEILFTKAYFIVVLIVYIHFAYDVVTSLTKVLDIYCFRLKNKKQS</sequence>
<dbReference type="AlphaFoldDB" id="A0AAN7YTB8"/>
<evidence type="ECO:0000256" key="4">
    <source>
        <dbReference type="ARBA" id="ARBA00023136"/>
    </source>
</evidence>
<evidence type="ECO:0000256" key="2">
    <source>
        <dbReference type="ARBA" id="ARBA00010441"/>
    </source>
</evidence>
<keyword evidence="6" id="KW-1133">Transmembrane helix</keyword>
<feature type="transmembrane region" description="Helical" evidence="6">
    <location>
        <begin position="313"/>
        <end position="331"/>
    </location>
</feature>
<dbReference type="GO" id="GO:0016780">
    <property type="term" value="F:phosphotransferase activity, for other substituted phosphate groups"/>
    <property type="evidence" value="ECO:0007669"/>
    <property type="project" value="InterPro"/>
</dbReference>
<dbReference type="PIRSF" id="PIRSF015665">
    <property type="entry name" value="CHOPT"/>
    <property type="match status" value="1"/>
</dbReference>
<feature type="transmembrane region" description="Helical" evidence="6">
    <location>
        <begin position="58"/>
        <end position="78"/>
    </location>
</feature>